<dbReference type="PANTHER" id="PTHR34070">
    <property type="entry name" value="ARMADILLO-TYPE FOLD"/>
    <property type="match status" value="1"/>
</dbReference>
<protein>
    <submittedName>
        <fullName evidence="1">DNA alkylation repair protein</fullName>
    </submittedName>
</protein>
<evidence type="ECO:0000313" key="2">
    <source>
        <dbReference type="Proteomes" id="UP001549749"/>
    </source>
</evidence>
<dbReference type="Gene3D" id="1.25.10.90">
    <property type="match status" value="1"/>
</dbReference>
<evidence type="ECO:0000313" key="1">
    <source>
        <dbReference type="EMBL" id="MET6997611.1"/>
    </source>
</evidence>
<dbReference type="PANTHER" id="PTHR34070:SF1">
    <property type="entry name" value="DNA ALKYLATION REPAIR PROTEIN"/>
    <property type="match status" value="1"/>
</dbReference>
<reference evidence="1 2" key="1">
    <citation type="submission" date="2024-06" db="EMBL/GenBank/DDBJ databases">
        <title>Chitinophaga defluvii sp. nov., isolated from municipal sewage.</title>
        <authorList>
            <person name="Zhang L."/>
        </authorList>
    </citation>
    <scope>NUCLEOTIDE SEQUENCE [LARGE SCALE GENOMIC DNA]</scope>
    <source>
        <strain evidence="1 2">H8</strain>
    </source>
</reference>
<comment type="caution">
    <text evidence="1">The sequence shown here is derived from an EMBL/GenBank/DDBJ whole genome shotgun (WGS) entry which is preliminary data.</text>
</comment>
<dbReference type="InterPro" id="IPR014825">
    <property type="entry name" value="DNA_alkylation"/>
</dbReference>
<organism evidence="1 2">
    <name type="scientific">Chitinophaga defluvii</name>
    <dbReference type="NCBI Taxonomy" id="3163343"/>
    <lineage>
        <taxon>Bacteria</taxon>
        <taxon>Pseudomonadati</taxon>
        <taxon>Bacteroidota</taxon>
        <taxon>Chitinophagia</taxon>
        <taxon>Chitinophagales</taxon>
        <taxon>Chitinophagaceae</taxon>
        <taxon>Chitinophaga</taxon>
    </lineage>
</organism>
<dbReference type="SUPFAM" id="SSF48371">
    <property type="entry name" value="ARM repeat"/>
    <property type="match status" value="1"/>
</dbReference>
<dbReference type="Pfam" id="PF08713">
    <property type="entry name" value="DNA_alkylation"/>
    <property type="match status" value="1"/>
</dbReference>
<dbReference type="EMBL" id="JBEXAC010000001">
    <property type="protein sequence ID" value="MET6997611.1"/>
    <property type="molecule type" value="Genomic_DNA"/>
</dbReference>
<dbReference type="RefSeq" id="WP_354660246.1">
    <property type="nucleotide sequence ID" value="NZ_JBEXAC010000001.1"/>
</dbReference>
<keyword evidence="2" id="KW-1185">Reference proteome</keyword>
<name>A0ABV2T3L2_9BACT</name>
<dbReference type="Proteomes" id="UP001549749">
    <property type="component" value="Unassembled WGS sequence"/>
</dbReference>
<proteinExistence type="predicted"/>
<dbReference type="InterPro" id="IPR016024">
    <property type="entry name" value="ARM-type_fold"/>
</dbReference>
<sequence length="236" mass="26431">MESISSKATIRHIITEAQAVWDQQGAAAFVTMLHDALFKKKVRFPLLEYAAKEIAAAIPEVAQIAVTDRIIELREMGGQVVAGMILQLRLPRHFKQSVDKACDYIRFGNEWYVCDIIGERVLGYALLTQPDKTIPLLKKLAVHEDKWIVRTIGVATHYAVKKGLDPVFVEPVFGILLSLAGTTDFHTKKGIGWGAKTVARFHPDIIARYAPDIASAVTRPWFRTKVSIGLNRNRKK</sequence>
<gene>
    <name evidence="1" type="ORF">ABR189_09540</name>
</gene>
<accession>A0ABV2T3L2</accession>